<comment type="caution">
    <text evidence="1">The sequence shown here is derived from an EMBL/GenBank/DDBJ whole genome shotgun (WGS) entry which is preliminary data.</text>
</comment>
<dbReference type="Proteomes" id="UP000252355">
    <property type="component" value="Unassembled WGS sequence"/>
</dbReference>
<evidence type="ECO:0000313" key="2">
    <source>
        <dbReference type="Proteomes" id="UP000252355"/>
    </source>
</evidence>
<gene>
    <name evidence="1" type="ORF">OZSIB_0933</name>
</gene>
<reference evidence="1 2" key="1">
    <citation type="submission" date="2018-05" db="EMBL/GenBank/DDBJ databases">
        <title>A metagenomic window into the 2 km-deep terrestrial subsurface aquifer revealed taxonomically and functionally diverse microbial community comprising novel uncultured bacterial lineages.</title>
        <authorList>
            <person name="Kadnikov V.V."/>
            <person name="Mardanov A.V."/>
            <person name="Beletsky A.V."/>
            <person name="Banks D."/>
            <person name="Pimenov N.V."/>
            <person name="Frank Y.A."/>
            <person name="Karnachuk O.V."/>
            <person name="Ravin N.V."/>
        </authorList>
    </citation>
    <scope>NUCLEOTIDE SEQUENCE [LARGE SCALE GENOMIC DNA]</scope>
    <source>
        <strain evidence="1">BY5</strain>
    </source>
</reference>
<dbReference type="AlphaFoldDB" id="A0A367ZVQ7"/>
<name>A0A367ZVQ7_9BACT</name>
<protein>
    <submittedName>
        <fullName evidence="1">Uncharacterized protein</fullName>
    </submittedName>
</protein>
<dbReference type="EMBL" id="QOQW01000001">
    <property type="protein sequence ID" value="RCK81799.1"/>
    <property type="molecule type" value="Genomic_DNA"/>
</dbReference>
<sequence length="958" mass="105566">MQVIIVPVGTQLSFEGVIKSATPISPPRPQYWEEGEVNGEYGTTVENAPRPTWTISGNGRGDFRGDPPPPLPGGLTLKPFETRADCMIVADTPAVKALWKLTYDQDAALNMLWQAYNDPVYRAMIDGDLTTAGFPPGTDFATILQNAKDPEFDFGAKSLNEFEISPAGPDGVNGLKTGLVNALPHDEEVGRCQWSSDPITRIYKNPGGATYSVTLPERVKYIVKAGYIAMQEFYPSGRYNTKYLITPPSGTTTEYGNSRLVKKFTTPTAPDYWILDLNSGLESCKDCVWCWIEAAGELYPENTQIPEENYTSSDLSKRRAYYRLDPNSVAIGGVFVRGYYQAGASTAGRNTKVYVVVVDTQRPATFDWLTNQTGLSGETGKTLGQTMATPLKFRIYDNNPLLGATSHNSIFNEFPNLGSYEFIQADKRPGGGPNVTSVFTQYLAPLAPDAGEVFSVAKLKPAVYYNVCVPCPLGFKVSGIDPRQYEGPFPLLKDRFVVPAQRFVWKKIDTGITITGRQIYKKNGTPVSSLAALQEESGWDGYSSVDFTVDPSAFVEPMGVLFAEGGKRYDLKYSDARIEAPGVLPTNGIPAFSDKVQFYPWSDKGIKLFPSVQDGVGNQAPLAEEVTAITGTKFSGIDLRDSTDRVSQWSDPGSLDGSVSPNPIMGGLLEGALPAPRVSGVNPWGKFLYVKELKDRGRPMVALEITNAKSEKAVMYGNLAAMGDLPGYYTALEKAGTSGWAVANDTNVGSKFFTAAGTQEADDAWEFRGKLDEDLYLTLQENVSSGKFRPWMFAVPNNTPIGFPAWGGDYWNGQNAYNNDRIAYQQGNRDRLLFRYWAWDNINMFNTSDAAAPCGVKLQPGDRDFNAVCSDKRTALVTLIDKPVYSGDGRVPGSKVWWPDYIFQNPSHRKSGDYEECSITLEVQDEANNPTRKLKVFFRITSPALEMIRTLEDNRERR</sequence>
<proteinExistence type="predicted"/>
<organism evidence="1 2">
    <name type="scientific">Candidatus Ozemobacter sibiricus</name>
    <dbReference type="NCBI Taxonomy" id="2268124"/>
    <lineage>
        <taxon>Bacteria</taxon>
        <taxon>Candidatus Ozemobacteria</taxon>
        <taxon>Candidatus Ozemobacterales</taxon>
        <taxon>Candidatus Ozemobacteraceae</taxon>
        <taxon>Candidatus Ozemobacter</taxon>
    </lineage>
</organism>
<accession>A0A367ZVQ7</accession>
<evidence type="ECO:0000313" key="1">
    <source>
        <dbReference type="EMBL" id="RCK81799.1"/>
    </source>
</evidence>